<dbReference type="GO" id="GO:0071949">
    <property type="term" value="F:FAD binding"/>
    <property type="evidence" value="ECO:0007669"/>
    <property type="project" value="InterPro"/>
</dbReference>
<evidence type="ECO:0000313" key="2">
    <source>
        <dbReference type="EMBL" id="AWT51904.1"/>
    </source>
</evidence>
<organism evidence="2 3">
    <name type="scientific">Mycolicibacterium smegmatis (strain MKD8)</name>
    <name type="common">Mycobacterium smegmatis</name>
    <dbReference type="NCBI Taxonomy" id="1214915"/>
    <lineage>
        <taxon>Bacteria</taxon>
        <taxon>Bacillati</taxon>
        <taxon>Actinomycetota</taxon>
        <taxon>Actinomycetes</taxon>
        <taxon>Mycobacteriales</taxon>
        <taxon>Mycobacteriaceae</taxon>
        <taxon>Mycolicibacterium</taxon>
    </lineage>
</organism>
<dbReference type="Gene3D" id="3.50.50.60">
    <property type="entry name" value="FAD/NAD(P)-binding domain"/>
    <property type="match status" value="1"/>
</dbReference>
<dbReference type="Proteomes" id="UP000011200">
    <property type="component" value="Chromosome"/>
</dbReference>
<dbReference type="InterPro" id="IPR011335">
    <property type="entry name" value="Restrct_endonuc-II-like"/>
</dbReference>
<dbReference type="SUPFAM" id="SSF52980">
    <property type="entry name" value="Restriction endonuclease-like"/>
    <property type="match status" value="1"/>
</dbReference>
<dbReference type="EMBL" id="CP027541">
    <property type="protein sequence ID" value="AWT51904.1"/>
    <property type="molecule type" value="Genomic_DNA"/>
</dbReference>
<dbReference type="InterPro" id="IPR036188">
    <property type="entry name" value="FAD/NAD-bd_sf"/>
</dbReference>
<dbReference type="RefSeq" id="WP_003892275.1">
    <property type="nucleotide sequence ID" value="NZ_CP027541.1"/>
</dbReference>
<dbReference type="Gene3D" id="3.40.960.10">
    <property type="entry name" value="VSR Endonuclease"/>
    <property type="match status" value="1"/>
</dbReference>
<dbReference type="SUPFAM" id="SSF51905">
    <property type="entry name" value="FAD/NAD(P)-binding domain"/>
    <property type="match status" value="1"/>
</dbReference>
<feature type="domain" description="FAD-binding" evidence="1">
    <location>
        <begin position="6"/>
        <end position="101"/>
    </location>
</feature>
<evidence type="ECO:0000259" key="1">
    <source>
        <dbReference type="Pfam" id="PF01494"/>
    </source>
</evidence>
<gene>
    <name evidence="2" type="ORF">D806_009140</name>
</gene>
<name>A0A2U9PJH9_MYCSE</name>
<dbReference type="InterPro" id="IPR002938">
    <property type="entry name" value="FAD-bd"/>
</dbReference>
<protein>
    <submittedName>
        <fullName evidence="2">Oxygenase</fullName>
    </submittedName>
</protein>
<dbReference type="Pfam" id="PF01494">
    <property type="entry name" value="FAD_binding_3"/>
    <property type="match status" value="1"/>
</dbReference>
<evidence type="ECO:0000313" key="3">
    <source>
        <dbReference type="Proteomes" id="UP000011200"/>
    </source>
</evidence>
<reference evidence="2 3" key="1">
    <citation type="journal article" date="2013" name="Genome Announc.">
        <title>Draft genome sequence of MKD8, a conjugal recipient Mycobacterium smegmatis strain.</title>
        <authorList>
            <person name="Gray T.A."/>
            <person name="Palumbo M.J."/>
            <person name="Derbyshire K.M."/>
        </authorList>
    </citation>
    <scope>NUCLEOTIDE SEQUENCE [LARGE SCALE GENOMIC DNA]</scope>
    <source>
        <strain evidence="2 3">MKD8</strain>
    </source>
</reference>
<sequence>MATDGVLVVGAGPTGPMPACEPTLGGVRAVLLDERTDAPGITRAFAVHARTLQLLDARGLTADLPARGLPVPEVAPPGAVVSKLSELPTEFGMILMLPQSGTRRQIPVVDERGRIVAILDMGWERHLVAVNYDGVFHQSDRKRYVRDLKTLRALEDRGWIVIRVVAEDDIADVITRVAAAPWLAPRLH</sequence>
<dbReference type="AlphaFoldDB" id="A0A2U9PJH9"/>
<accession>A0A2U9PJH9</accession>
<reference evidence="3" key="2">
    <citation type="submission" date="2018-03" db="EMBL/GenBank/DDBJ databases">
        <authorList>
            <person name="Derbyshire K."/>
            <person name="Gray T.A."/>
            <person name="Champion M."/>
        </authorList>
    </citation>
    <scope>NUCLEOTIDE SEQUENCE [LARGE SCALE GENOMIC DNA]</scope>
    <source>
        <strain evidence="3">MKD8</strain>
    </source>
</reference>
<proteinExistence type="predicted"/>